<feature type="domain" description="RRM" evidence="4">
    <location>
        <begin position="39"/>
        <end position="116"/>
    </location>
</feature>
<dbReference type="GO" id="GO:0005737">
    <property type="term" value="C:cytoplasm"/>
    <property type="evidence" value="ECO:0007669"/>
    <property type="project" value="TreeGrafter"/>
</dbReference>
<sequence length="284" mass="32326">MLNLYNGTVMTNNRKLQILLETKLSTDDKVPKTGRVLRNKIFVIGFPPNCTEMDLEKFFSNFGLVRETRIVKDENGVTKGYAFITFAKERSVMHALEYRAPLYFMDRKLSINPAIKKQHQLIQTERCLSSSTSIDTPSDMSSSSSIGFLFSLFIFSYQLFIFIFHFKTDHTNDLNSLTSANVFPMLSMPMASQANEAAMHHYYNAVSQPYFHFNLPSHPVYCASGPGPIWHHYFSTTSSYPSCTYMPMAHNGSELPTLSQVNGGVCHNSMMRYTHIPAHNKILQ</sequence>
<keyword evidence="3" id="KW-0472">Membrane</keyword>
<dbReference type="EMBL" id="CAJOBE010000127">
    <property type="protein sequence ID" value="CAF3575664.1"/>
    <property type="molecule type" value="Genomic_DNA"/>
</dbReference>
<dbReference type="InterPro" id="IPR035979">
    <property type="entry name" value="RBD_domain_sf"/>
</dbReference>
<dbReference type="EMBL" id="CAJOAX010000663">
    <property type="protein sequence ID" value="CAF3631526.1"/>
    <property type="molecule type" value="Genomic_DNA"/>
</dbReference>
<dbReference type="GO" id="GO:0045948">
    <property type="term" value="P:positive regulation of translational initiation"/>
    <property type="evidence" value="ECO:0007669"/>
    <property type="project" value="TreeGrafter"/>
</dbReference>
<comment type="caution">
    <text evidence="5">The sequence shown here is derived from an EMBL/GenBank/DDBJ whole genome shotgun (WGS) entry which is preliminary data.</text>
</comment>
<keyword evidence="1 2" id="KW-0694">RNA-binding</keyword>
<dbReference type="PANTHER" id="PTHR11176:SF57">
    <property type="entry name" value="PROTEIN BOULE"/>
    <property type="match status" value="1"/>
</dbReference>
<dbReference type="InterPro" id="IPR000504">
    <property type="entry name" value="RRM_dom"/>
</dbReference>
<keyword evidence="3" id="KW-1133">Transmembrane helix</keyword>
<dbReference type="Proteomes" id="UP000663874">
    <property type="component" value="Unassembled WGS sequence"/>
</dbReference>
<dbReference type="GO" id="GO:0008494">
    <property type="term" value="F:translation activator activity"/>
    <property type="evidence" value="ECO:0007669"/>
    <property type="project" value="TreeGrafter"/>
</dbReference>
<dbReference type="GO" id="GO:0070935">
    <property type="term" value="P:3'-UTR-mediated mRNA stabilization"/>
    <property type="evidence" value="ECO:0007669"/>
    <property type="project" value="TreeGrafter"/>
</dbReference>
<dbReference type="PROSITE" id="PS50102">
    <property type="entry name" value="RRM"/>
    <property type="match status" value="1"/>
</dbReference>
<proteinExistence type="predicted"/>
<dbReference type="Gene3D" id="3.30.70.330">
    <property type="match status" value="1"/>
</dbReference>
<reference evidence="5" key="1">
    <citation type="submission" date="2021-02" db="EMBL/GenBank/DDBJ databases">
        <authorList>
            <person name="Nowell W R."/>
        </authorList>
    </citation>
    <scope>NUCLEOTIDE SEQUENCE</scope>
</reference>
<evidence type="ECO:0000313" key="5">
    <source>
        <dbReference type="EMBL" id="CAF3575664.1"/>
    </source>
</evidence>
<evidence type="ECO:0000313" key="7">
    <source>
        <dbReference type="Proteomes" id="UP000663874"/>
    </source>
</evidence>
<dbReference type="GO" id="GO:0003730">
    <property type="term" value="F:mRNA 3'-UTR binding"/>
    <property type="evidence" value="ECO:0007669"/>
    <property type="project" value="TreeGrafter"/>
</dbReference>
<gene>
    <name evidence="5" type="ORF">FNK824_LOCUS2169</name>
    <name evidence="6" type="ORF">OTI717_LOCUS8329</name>
</gene>
<organism evidence="5 7">
    <name type="scientific">Rotaria sordida</name>
    <dbReference type="NCBI Taxonomy" id="392033"/>
    <lineage>
        <taxon>Eukaryota</taxon>
        <taxon>Metazoa</taxon>
        <taxon>Spiralia</taxon>
        <taxon>Gnathifera</taxon>
        <taxon>Rotifera</taxon>
        <taxon>Eurotatoria</taxon>
        <taxon>Bdelloidea</taxon>
        <taxon>Philodinida</taxon>
        <taxon>Philodinidae</taxon>
        <taxon>Rotaria</taxon>
    </lineage>
</organism>
<evidence type="ECO:0000256" key="1">
    <source>
        <dbReference type="ARBA" id="ARBA00022884"/>
    </source>
</evidence>
<dbReference type="Pfam" id="PF00076">
    <property type="entry name" value="RRM_1"/>
    <property type="match status" value="1"/>
</dbReference>
<dbReference type="PANTHER" id="PTHR11176">
    <property type="entry name" value="BOULE-RELATED"/>
    <property type="match status" value="1"/>
</dbReference>
<dbReference type="SMART" id="SM00360">
    <property type="entry name" value="RRM"/>
    <property type="match status" value="1"/>
</dbReference>
<evidence type="ECO:0000256" key="2">
    <source>
        <dbReference type="PROSITE-ProRule" id="PRU00176"/>
    </source>
</evidence>
<dbReference type="InterPro" id="IPR012677">
    <property type="entry name" value="Nucleotide-bd_a/b_plait_sf"/>
</dbReference>
<dbReference type="AlphaFoldDB" id="A0A818LWK5"/>
<evidence type="ECO:0000259" key="4">
    <source>
        <dbReference type="PROSITE" id="PS50102"/>
    </source>
</evidence>
<accession>A0A818LWK5</accession>
<feature type="transmembrane region" description="Helical" evidence="3">
    <location>
        <begin position="146"/>
        <end position="166"/>
    </location>
</feature>
<dbReference type="Proteomes" id="UP000663823">
    <property type="component" value="Unassembled WGS sequence"/>
</dbReference>
<protein>
    <recommendedName>
        <fullName evidence="4">RRM domain-containing protein</fullName>
    </recommendedName>
</protein>
<dbReference type="SUPFAM" id="SSF54928">
    <property type="entry name" value="RNA-binding domain, RBD"/>
    <property type="match status" value="1"/>
</dbReference>
<evidence type="ECO:0000256" key="3">
    <source>
        <dbReference type="SAM" id="Phobius"/>
    </source>
</evidence>
<evidence type="ECO:0000313" key="6">
    <source>
        <dbReference type="EMBL" id="CAF3631526.1"/>
    </source>
</evidence>
<keyword evidence="3" id="KW-0812">Transmembrane</keyword>
<name>A0A818LWK5_9BILA</name>